<evidence type="ECO:0000256" key="9">
    <source>
        <dbReference type="SAM" id="Phobius"/>
    </source>
</evidence>
<evidence type="ECO:0000256" key="2">
    <source>
        <dbReference type="ARBA" id="ARBA00022448"/>
    </source>
</evidence>
<evidence type="ECO:0000256" key="8">
    <source>
        <dbReference type="SAM" id="MobiDB-lite"/>
    </source>
</evidence>
<feature type="domain" description="Potassium channel" evidence="10">
    <location>
        <begin position="129"/>
        <end position="187"/>
    </location>
</feature>
<evidence type="ECO:0000256" key="1">
    <source>
        <dbReference type="ARBA" id="ARBA00004141"/>
    </source>
</evidence>
<dbReference type="InterPro" id="IPR003280">
    <property type="entry name" value="2pore_dom_K_chnl"/>
</dbReference>
<dbReference type="GO" id="GO:0005886">
    <property type="term" value="C:plasma membrane"/>
    <property type="evidence" value="ECO:0007669"/>
    <property type="project" value="TreeGrafter"/>
</dbReference>
<evidence type="ECO:0000256" key="3">
    <source>
        <dbReference type="ARBA" id="ARBA00022692"/>
    </source>
</evidence>
<feature type="transmembrane region" description="Helical" evidence="9">
    <location>
        <begin position="165"/>
        <end position="183"/>
    </location>
</feature>
<proteinExistence type="predicted"/>
<dbReference type="PANTHER" id="PTHR11003">
    <property type="entry name" value="POTASSIUM CHANNEL, SUBFAMILY K"/>
    <property type="match status" value="1"/>
</dbReference>
<evidence type="ECO:0000256" key="4">
    <source>
        <dbReference type="ARBA" id="ARBA00022989"/>
    </source>
</evidence>
<gene>
    <name evidence="11" type="ORF">KUF71_015402</name>
</gene>
<keyword evidence="5" id="KW-0406">Ion transport</keyword>
<evidence type="ECO:0000313" key="12">
    <source>
        <dbReference type="Proteomes" id="UP001219518"/>
    </source>
</evidence>
<keyword evidence="2" id="KW-0813">Transport</keyword>
<feature type="transmembrane region" description="Helical" evidence="9">
    <location>
        <begin position="132"/>
        <end position="153"/>
    </location>
</feature>
<evidence type="ECO:0000259" key="10">
    <source>
        <dbReference type="Pfam" id="PF07885"/>
    </source>
</evidence>
<comment type="caution">
    <text evidence="11">The sequence shown here is derived from an EMBL/GenBank/DDBJ whole genome shotgun (WGS) entry which is preliminary data.</text>
</comment>
<reference evidence="11" key="1">
    <citation type="submission" date="2021-07" db="EMBL/GenBank/DDBJ databases">
        <authorList>
            <person name="Catto M.A."/>
            <person name="Jacobson A."/>
            <person name="Kennedy G."/>
            <person name="Labadie P."/>
            <person name="Hunt B.G."/>
            <person name="Srinivasan R."/>
        </authorList>
    </citation>
    <scope>NUCLEOTIDE SEQUENCE</scope>
    <source>
        <strain evidence="11">PL_HMW_Pooled</strain>
        <tissue evidence="11">Head</tissue>
    </source>
</reference>
<dbReference type="Gene3D" id="1.10.287.70">
    <property type="match status" value="1"/>
</dbReference>
<dbReference type="Proteomes" id="UP001219518">
    <property type="component" value="Unassembled WGS sequence"/>
</dbReference>
<comment type="subcellular location">
    <subcellularLocation>
        <location evidence="1">Membrane</location>
        <topology evidence="1">Multi-pass membrane protein</topology>
    </subcellularLocation>
</comment>
<keyword evidence="12" id="KW-1185">Reference proteome</keyword>
<organism evidence="11 12">
    <name type="scientific">Frankliniella fusca</name>
    <dbReference type="NCBI Taxonomy" id="407009"/>
    <lineage>
        <taxon>Eukaryota</taxon>
        <taxon>Metazoa</taxon>
        <taxon>Ecdysozoa</taxon>
        <taxon>Arthropoda</taxon>
        <taxon>Hexapoda</taxon>
        <taxon>Insecta</taxon>
        <taxon>Pterygota</taxon>
        <taxon>Neoptera</taxon>
        <taxon>Paraneoptera</taxon>
        <taxon>Thysanoptera</taxon>
        <taxon>Terebrantia</taxon>
        <taxon>Thripoidea</taxon>
        <taxon>Thripidae</taxon>
        <taxon>Frankliniella</taxon>
    </lineage>
</organism>
<dbReference type="SUPFAM" id="SSF81324">
    <property type="entry name" value="Voltage-gated potassium channels"/>
    <property type="match status" value="1"/>
</dbReference>
<protein>
    <submittedName>
        <fullName evidence="11">TWiK family of potassium channels protein 7</fullName>
    </submittedName>
</protein>
<feature type="transmembrane region" description="Helical" evidence="9">
    <location>
        <begin position="29"/>
        <end position="54"/>
    </location>
</feature>
<evidence type="ECO:0000256" key="7">
    <source>
        <dbReference type="ARBA" id="ARBA00023303"/>
    </source>
</evidence>
<keyword evidence="6 9" id="KW-0472">Membrane</keyword>
<feature type="compositionally biased region" description="Basic residues" evidence="8">
    <location>
        <begin position="289"/>
        <end position="302"/>
    </location>
</feature>
<dbReference type="AlphaFoldDB" id="A0AAE1LNS9"/>
<dbReference type="GO" id="GO:0015271">
    <property type="term" value="F:outward rectifier potassium channel activity"/>
    <property type="evidence" value="ECO:0007669"/>
    <property type="project" value="TreeGrafter"/>
</dbReference>
<dbReference type="InterPro" id="IPR013099">
    <property type="entry name" value="K_chnl_dom"/>
</dbReference>
<evidence type="ECO:0000313" key="11">
    <source>
        <dbReference type="EMBL" id="KAK3927096.1"/>
    </source>
</evidence>
<keyword evidence="3 9" id="KW-0812">Transmembrane</keyword>
<dbReference type="GO" id="GO:0030322">
    <property type="term" value="P:stabilization of membrane potential"/>
    <property type="evidence" value="ECO:0007669"/>
    <property type="project" value="TreeGrafter"/>
</dbReference>
<name>A0AAE1LNS9_9NEOP</name>
<keyword evidence="4 9" id="KW-1133">Transmembrane helix</keyword>
<keyword evidence="7 11" id="KW-0407">Ion channel</keyword>
<dbReference type="PANTHER" id="PTHR11003:SF352">
    <property type="entry name" value="BCDNA.GH04802-RELATED"/>
    <property type="match status" value="1"/>
</dbReference>
<dbReference type="GO" id="GO:0022841">
    <property type="term" value="F:potassium ion leak channel activity"/>
    <property type="evidence" value="ECO:0007669"/>
    <property type="project" value="TreeGrafter"/>
</dbReference>
<sequence length="341" mass="37838">MERKRSVRRGWRRPRKPLGEKIKDFLRQFVAFMFSNVGIIGLVVGYTIVGALIFQKIEGSLPPLQTHREQDAAILLNLTADLLWNVTCCGVVPLEEAVWREEVTKIVKEYQENLVQAYKSAGSGSAKSTNNWSFSGAFLYSLTVITTIGYGNVTPRSEWGKITTVLYAIIGMPLFLLYLSNIGDILAKSFKWTYAKLWLCKGCPGARRRRLARALQHQQQQLKYNVKAGAPAPPALLDFGDNHSWTPGANAAALPGRRRLGAAPPGVHVPYDGYLGAAAAPPPPAGPGGRHRRRRGRGRSRGRREDGDEEVDDVTGWERPSRARKVAVDYGRGQDEDDEDE</sequence>
<evidence type="ECO:0000256" key="5">
    <source>
        <dbReference type="ARBA" id="ARBA00023065"/>
    </source>
</evidence>
<evidence type="ECO:0000256" key="6">
    <source>
        <dbReference type="ARBA" id="ARBA00023136"/>
    </source>
</evidence>
<reference evidence="11" key="2">
    <citation type="journal article" date="2023" name="BMC Genomics">
        <title>Pest status, molecular evolution, and epigenetic factors derived from the genome assembly of Frankliniella fusca, a thysanopteran phytovirus vector.</title>
        <authorList>
            <person name="Catto M.A."/>
            <person name="Labadie P.E."/>
            <person name="Jacobson A.L."/>
            <person name="Kennedy G.G."/>
            <person name="Srinivasan R."/>
            <person name="Hunt B.G."/>
        </authorList>
    </citation>
    <scope>NUCLEOTIDE SEQUENCE</scope>
    <source>
        <strain evidence="11">PL_HMW_Pooled</strain>
    </source>
</reference>
<accession>A0AAE1LNS9</accession>
<dbReference type="EMBL" id="JAHWGI010001278">
    <property type="protein sequence ID" value="KAK3927096.1"/>
    <property type="molecule type" value="Genomic_DNA"/>
</dbReference>
<dbReference type="Pfam" id="PF07885">
    <property type="entry name" value="Ion_trans_2"/>
    <property type="match status" value="1"/>
</dbReference>
<feature type="region of interest" description="Disordered" evidence="8">
    <location>
        <begin position="274"/>
        <end position="341"/>
    </location>
</feature>
<feature type="non-terminal residue" evidence="11">
    <location>
        <position position="341"/>
    </location>
</feature>